<dbReference type="InterPro" id="IPR044068">
    <property type="entry name" value="CB"/>
</dbReference>
<dbReference type="Gene3D" id="3.30.160.390">
    <property type="entry name" value="Integrase, DNA-binding domain"/>
    <property type="match status" value="1"/>
</dbReference>
<dbReference type="CDD" id="cd00796">
    <property type="entry name" value="INT_Rci_Hp1_C"/>
    <property type="match status" value="1"/>
</dbReference>
<evidence type="ECO:0000313" key="9">
    <source>
        <dbReference type="Proteomes" id="UP001528040"/>
    </source>
</evidence>
<dbReference type="Pfam" id="PF14659">
    <property type="entry name" value="Phage_int_SAM_3"/>
    <property type="match status" value="1"/>
</dbReference>
<evidence type="ECO:0000256" key="4">
    <source>
        <dbReference type="ARBA" id="ARBA00023172"/>
    </source>
</evidence>
<evidence type="ECO:0000259" key="6">
    <source>
        <dbReference type="PROSITE" id="PS51898"/>
    </source>
</evidence>
<feature type="domain" description="Core-binding (CB)" evidence="7">
    <location>
        <begin position="107"/>
        <end position="187"/>
    </location>
</feature>
<dbReference type="InterPro" id="IPR013762">
    <property type="entry name" value="Integrase-like_cat_sf"/>
</dbReference>
<dbReference type="PANTHER" id="PTHR30629">
    <property type="entry name" value="PROPHAGE INTEGRASE"/>
    <property type="match status" value="1"/>
</dbReference>
<dbReference type="SUPFAM" id="SSF56349">
    <property type="entry name" value="DNA breaking-rejoining enzymes"/>
    <property type="match status" value="1"/>
</dbReference>
<dbReference type="Pfam" id="PF13356">
    <property type="entry name" value="Arm-DNA-bind_3"/>
    <property type="match status" value="1"/>
</dbReference>
<evidence type="ECO:0000259" key="7">
    <source>
        <dbReference type="PROSITE" id="PS51900"/>
    </source>
</evidence>
<dbReference type="PANTHER" id="PTHR30629:SF2">
    <property type="entry name" value="PROPHAGE INTEGRASE INTS-RELATED"/>
    <property type="match status" value="1"/>
</dbReference>
<feature type="domain" description="Tyr recombinase" evidence="6">
    <location>
        <begin position="209"/>
        <end position="384"/>
    </location>
</feature>
<dbReference type="InterPro" id="IPR004107">
    <property type="entry name" value="Integrase_SAM-like_N"/>
</dbReference>
<accession>A0ABT4W3A5</accession>
<dbReference type="Gene3D" id="1.10.150.130">
    <property type="match status" value="1"/>
</dbReference>
<dbReference type="RefSeq" id="WP_271054716.1">
    <property type="nucleotide sequence ID" value="NZ_JAQIIO010000007.1"/>
</dbReference>
<comment type="similarity">
    <text evidence="1">Belongs to the 'phage' integrase family.</text>
</comment>
<evidence type="ECO:0000256" key="1">
    <source>
        <dbReference type="ARBA" id="ARBA00008857"/>
    </source>
</evidence>
<evidence type="ECO:0000313" key="8">
    <source>
        <dbReference type="EMBL" id="MDA5095008.1"/>
    </source>
</evidence>
<sequence length="395" mass="45262">MPKHKKQSRQTLFSFSATALESLEPDERDYYVRDTKTPGLVVKVTPAGKKVFILRYRMPGKGGRKLTFGPFPRVSVPQARKLAREAWLDIANGEDPATKKSDLSKVVTVKNFAQRYLQEQVAAHASPSTARDYASMLYNHVIPAIGNMKLDEVQRVDVEKIHLGMRSTPTRANRTLAVMKAMFNKAGDWGLLPYGKNPAVRIRLFKEKRRQRFFDTDEQRRIARAISELREEYPRSQSAFDAIKFMFRTGCRTKEALNLRWEDISFEREEALLRQSKTGERKLYLGDAAIRLLQSIASTSNSEWVFPGRSEDKPLERLKRPWEKICNHARLRDARVHDIRHTVATYLSTHGRKSSATEILGHTNSKTTDLYSHPIEGIIREDLNGVISMFEKSGI</sequence>
<reference evidence="8 9" key="1">
    <citation type="submission" date="2023-01" db="EMBL/GenBank/DDBJ databases">
        <authorList>
            <person name="Yoon J.-W."/>
        </authorList>
    </citation>
    <scope>NUCLEOTIDE SEQUENCE [LARGE SCALE GENOMIC DNA]</scope>
    <source>
        <strain evidence="8 9">KMU-50</strain>
    </source>
</reference>
<dbReference type="InterPro" id="IPR025166">
    <property type="entry name" value="Integrase_DNA_bind_dom"/>
</dbReference>
<dbReference type="Pfam" id="PF00589">
    <property type="entry name" value="Phage_integrase"/>
    <property type="match status" value="1"/>
</dbReference>
<keyword evidence="2" id="KW-0229">DNA integration</keyword>
<evidence type="ECO:0000256" key="2">
    <source>
        <dbReference type="ARBA" id="ARBA00022908"/>
    </source>
</evidence>
<dbReference type="InterPro" id="IPR010998">
    <property type="entry name" value="Integrase_recombinase_N"/>
</dbReference>
<dbReference type="PROSITE" id="PS51898">
    <property type="entry name" value="TYR_RECOMBINASE"/>
    <property type="match status" value="1"/>
</dbReference>
<dbReference type="Proteomes" id="UP001528040">
    <property type="component" value="Unassembled WGS sequence"/>
</dbReference>
<dbReference type="InterPro" id="IPR038488">
    <property type="entry name" value="Integrase_DNA-bd_sf"/>
</dbReference>
<proteinExistence type="inferred from homology"/>
<organism evidence="8 9">
    <name type="scientific">Aliiroseovarius salicola</name>
    <dbReference type="NCBI Taxonomy" id="3009082"/>
    <lineage>
        <taxon>Bacteria</taxon>
        <taxon>Pseudomonadati</taxon>
        <taxon>Pseudomonadota</taxon>
        <taxon>Alphaproteobacteria</taxon>
        <taxon>Rhodobacterales</taxon>
        <taxon>Paracoccaceae</taxon>
        <taxon>Aliiroseovarius</taxon>
    </lineage>
</organism>
<dbReference type="EMBL" id="JAQIIO010000007">
    <property type="protein sequence ID" value="MDA5095008.1"/>
    <property type="molecule type" value="Genomic_DNA"/>
</dbReference>
<evidence type="ECO:0000256" key="5">
    <source>
        <dbReference type="PROSITE-ProRule" id="PRU01248"/>
    </source>
</evidence>
<keyword evidence="3 5" id="KW-0238">DNA-binding</keyword>
<gene>
    <name evidence="8" type="ORF">O2N63_13035</name>
</gene>
<dbReference type="PROSITE" id="PS51900">
    <property type="entry name" value="CB"/>
    <property type="match status" value="1"/>
</dbReference>
<protein>
    <submittedName>
        <fullName evidence="8">Tyrosine-type recombinase/integrase</fullName>
    </submittedName>
</protein>
<comment type="caution">
    <text evidence="8">The sequence shown here is derived from an EMBL/GenBank/DDBJ whole genome shotgun (WGS) entry which is preliminary data.</text>
</comment>
<dbReference type="InterPro" id="IPR011010">
    <property type="entry name" value="DNA_brk_join_enz"/>
</dbReference>
<dbReference type="InterPro" id="IPR050808">
    <property type="entry name" value="Phage_Integrase"/>
</dbReference>
<keyword evidence="9" id="KW-1185">Reference proteome</keyword>
<dbReference type="Gene3D" id="1.10.443.10">
    <property type="entry name" value="Intergrase catalytic core"/>
    <property type="match status" value="1"/>
</dbReference>
<dbReference type="InterPro" id="IPR002104">
    <property type="entry name" value="Integrase_catalytic"/>
</dbReference>
<name>A0ABT4W3A5_9RHOB</name>
<keyword evidence="4" id="KW-0233">DNA recombination</keyword>
<evidence type="ECO:0000256" key="3">
    <source>
        <dbReference type="ARBA" id="ARBA00023125"/>
    </source>
</evidence>